<keyword evidence="4" id="KW-1185">Reference proteome</keyword>
<reference evidence="3 4" key="1">
    <citation type="journal article" date="2012" name="BMC Genomics">
        <title>Comparative genomic analysis of human infective Trypanosoma cruzi lineages with the bat-restricted subspecies T. cruzi marinkellei.</title>
        <authorList>
            <person name="Franzen O."/>
            <person name="Talavera-Lopez C."/>
            <person name="Ochaya S."/>
            <person name="Butler C.E."/>
            <person name="Messenger L.A."/>
            <person name="Lewis M.D."/>
            <person name="Llewellyn M.S."/>
            <person name="Marinkelle C.J."/>
            <person name="Tyler K.M."/>
            <person name="Miles M.A."/>
            <person name="Andersson B."/>
        </authorList>
    </citation>
    <scope>NUCLEOTIDE SEQUENCE [LARGE SCALE GENOMIC DNA]</scope>
    <source>
        <strain evidence="3 4">B7</strain>
    </source>
</reference>
<dbReference type="EMBL" id="AHKC01012491">
    <property type="protein sequence ID" value="EKF30027.1"/>
    <property type="molecule type" value="Genomic_DNA"/>
</dbReference>
<keyword evidence="3" id="KW-0032">Aminotransferase</keyword>
<organism evidence="3 4">
    <name type="scientific">Trypanosoma cruzi marinkellei</name>
    <dbReference type="NCBI Taxonomy" id="85056"/>
    <lineage>
        <taxon>Eukaryota</taxon>
        <taxon>Discoba</taxon>
        <taxon>Euglenozoa</taxon>
        <taxon>Kinetoplastea</taxon>
        <taxon>Metakinetoplastina</taxon>
        <taxon>Trypanosomatida</taxon>
        <taxon>Trypanosomatidae</taxon>
        <taxon>Trypanosoma</taxon>
        <taxon>Schizotrypanum</taxon>
    </lineage>
</organism>
<evidence type="ECO:0000313" key="4">
    <source>
        <dbReference type="Proteomes" id="UP000007350"/>
    </source>
</evidence>
<evidence type="ECO:0000256" key="1">
    <source>
        <dbReference type="SAM" id="MobiDB-lite"/>
    </source>
</evidence>
<sequence length="582" mass="65459">MSCEDILACFCGRCESGVKRRASYSFISRLIPSFLLLIFFFFFLFLLSHCLPLHWAHRHQPQNWQGIQVNKVFFFTHKGALSASSMDLVSVRVALCLWLLLLPTCKGAWSLWVASSSRPDPAKEGGAAATPASGHSHDRVQIPDLFTLRQKKDAGHDSQAAHLLNEWEKKGRISSCWKRAVDALKEGCSSLRSDDGARSRLALTMASCDGEADGGRRAWSYCAFDTDVRNCVDHLDDAQYLMYVQYRLHTDVLCLYIQEEAFQERTEMAVQALYASALAASETLQALRSSSSELHSSVRKTVEQQASNLVETSKLNDQLRDLRSGQSLAFDSLRSSTEGMMRSLADARLSLNELHMALYESTAQAAAAVREVAREATEFQKRTEDHANSMVRVLERIEVFQQGLLEKTIGLSEMIRAASMLVLLLLLTIPTRTAAARRPCIGVVALAYVLRPLFLPYPRSGLGNNVFFATVILISGIILVFFAYTHRSPEYALRMMLRSELRHMVEYARPLFLESIRQVVIEGVTFVLHSLDYEKEAQTRKPKEKALLLASEESRAEELCTPPTVAKPLRKATQRRSLSRRR</sequence>
<feature type="transmembrane region" description="Helical" evidence="2">
    <location>
        <begin position="466"/>
        <end position="485"/>
    </location>
</feature>
<evidence type="ECO:0000256" key="2">
    <source>
        <dbReference type="SAM" id="Phobius"/>
    </source>
</evidence>
<dbReference type="PANTHER" id="PTHR33538">
    <property type="entry name" value="PROTEIN GAMETE EXPRESSED 1"/>
    <property type="match status" value="1"/>
</dbReference>
<feature type="transmembrane region" description="Helical" evidence="2">
    <location>
        <begin position="26"/>
        <end position="47"/>
    </location>
</feature>
<feature type="region of interest" description="Disordered" evidence="1">
    <location>
        <begin position="559"/>
        <end position="582"/>
    </location>
</feature>
<comment type="caution">
    <text evidence="3">The sequence shown here is derived from an EMBL/GenBank/DDBJ whole genome shotgun (WGS) entry which is preliminary data.</text>
</comment>
<accession>K2NMF0</accession>
<dbReference type="GO" id="GO:0008483">
    <property type="term" value="F:transaminase activity"/>
    <property type="evidence" value="ECO:0007669"/>
    <property type="project" value="UniProtKB-KW"/>
</dbReference>
<keyword evidence="2" id="KW-0812">Transmembrane</keyword>
<dbReference type="Proteomes" id="UP000007350">
    <property type="component" value="Unassembled WGS sequence"/>
</dbReference>
<keyword evidence="3" id="KW-0808">Transferase</keyword>
<feature type="compositionally biased region" description="Basic residues" evidence="1">
    <location>
        <begin position="568"/>
        <end position="582"/>
    </location>
</feature>
<keyword evidence="2" id="KW-0472">Membrane</keyword>
<proteinExistence type="predicted"/>
<evidence type="ECO:0000313" key="3">
    <source>
        <dbReference type="EMBL" id="EKF30027.1"/>
    </source>
</evidence>
<dbReference type="OrthoDB" id="377549at2759"/>
<dbReference type="PANTHER" id="PTHR33538:SF2">
    <property type="entry name" value="PROTEIN GAMETE EXPRESSED 1"/>
    <property type="match status" value="1"/>
</dbReference>
<dbReference type="InterPro" id="IPR040346">
    <property type="entry name" value="GEX1/Brambleberry"/>
</dbReference>
<name>K2NMF0_TRYCR</name>
<dbReference type="AlphaFoldDB" id="K2NMF0"/>
<gene>
    <name evidence="3" type="ORF">MOQ_006171</name>
</gene>
<protein>
    <submittedName>
        <fullName evidence="3">Glucosamine-fructose-6-phosphate aminotransferase, putative</fullName>
    </submittedName>
</protein>
<keyword evidence="2" id="KW-1133">Transmembrane helix</keyword>